<dbReference type="OrthoDB" id="2113965at2759"/>
<sequence length="70" mass="8398">MEERALGVPKNLPYFCMTFYSCVHDRYICVTEDGKYFPRNFEKDEILGIWTLISHLYKNRRGISKKFQSI</sequence>
<accession>A0A8X6QFY9</accession>
<evidence type="ECO:0000313" key="2">
    <source>
        <dbReference type="Proteomes" id="UP000887013"/>
    </source>
</evidence>
<proteinExistence type="predicted"/>
<dbReference type="Proteomes" id="UP000887013">
    <property type="component" value="Unassembled WGS sequence"/>
</dbReference>
<reference evidence="1" key="1">
    <citation type="submission" date="2020-08" db="EMBL/GenBank/DDBJ databases">
        <title>Multicomponent nature underlies the extraordinary mechanical properties of spider dragline silk.</title>
        <authorList>
            <person name="Kono N."/>
            <person name="Nakamura H."/>
            <person name="Mori M."/>
            <person name="Yoshida Y."/>
            <person name="Ohtoshi R."/>
            <person name="Malay A.D."/>
            <person name="Moran D.A.P."/>
            <person name="Tomita M."/>
            <person name="Numata K."/>
            <person name="Arakawa K."/>
        </authorList>
    </citation>
    <scope>NUCLEOTIDE SEQUENCE</scope>
</reference>
<dbReference type="EMBL" id="BMAW01081561">
    <property type="protein sequence ID" value="GFU25099.1"/>
    <property type="molecule type" value="Genomic_DNA"/>
</dbReference>
<comment type="caution">
    <text evidence="1">The sequence shown here is derived from an EMBL/GenBank/DDBJ whole genome shotgun (WGS) entry which is preliminary data.</text>
</comment>
<dbReference type="AlphaFoldDB" id="A0A8X6QFY9"/>
<name>A0A8X6QFY9_NEPPI</name>
<protein>
    <submittedName>
        <fullName evidence="1">Uncharacterized protein</fullName>
    </submittedName>
</protein>
<organism evidence="1 2">
    <name type="scientific">Nephila pilipes</name>
    <name type="common">Giant wood spider</name>
    <name type="synonym">Nephila maculata</name>
    <dbReference type="NCBI Taxonomy" id="299642"/>
    <lineage>
        <taxon>Eukaryota</taxon>
        <taxon>Metazoa</taxon>
        <taxon>Ecdysozoa</taxon>
        <taxon>Arthropoda</taxon>
        <taxon>Chelicerata</taxon>
        <taxon>Arachnida</taxon>
        <taxon>Araneae</taxon>
        <taxon>Araneomorphae</taxon>
        <taxon>Entelegynae</taxon>
        <taxon>Araneoidea</taxon>
        <taxon>Nephilidae</taxon>
        <taxon>Nephila</taxon>
    </lineage>
</organism>
<keyword evidence="2" id="KW-1185">Reference proteome</keyword>
<gene>
    <name evidence="1" type="ORF">NPIL_393891</name>
</gene>
<evidence type="ECO:0000313" key="1">
    <source>
        <dbReference type="EMBL" id="GFU25099.1"/>
    </source>
</evidence>
<dbReference type="PROSITE" id="PS51257">
    <property type="entry name" value="PROKAR_LIPOPROTEIN"/>
    <property type="match status" value="1"/>
</dbReference>